<keyword evidence="1" id="KW-0472">Membrane</keyword>
<accession>A0A1K1N587</accession>
<feature type="transmembrane region" description="Helical" evidence="1">
    <location>
        <begin position="75"/>
        <end position="97"/>
    </location>
</feature>
<dbReference type="AlphaFoldDB" id="A0A1K1N587"/>
<organism evidence="2 3">
    <name type="scientific">Ruminococcus flavefaciens</name>
    <dbReference type="NCBI Taxonomy" id="1265"/>
    <lineage>
        <taxon>Bacteria</taxon>
        <taxon>Bacillati</taxon>
        <taxon>Bacillota</taxon>
        <taxon>Clostridia</taxon>
        <taxon>Eubacteriales</taxon>
        <taxon>Oscillospiraceae</taxon>
        <taxon>Ruminococcus</taxon>
    </lineage>
</organism>
<evidence type="ECO:0000313" key="3">
    <source>
        <dbReference type="Proteomes" id="UP000183461"/>
    </source>
</evidence>
<feature type="transmembrane region" description="Helical" evidence="1">
    <location>
        <begin position="103"/>
        <end position="122"/>
    </location>
</feature>
<feature type="transmembrane region" description="Helical" evidence="1">
    <location>
        <begin position="45"/>
        <end position="68"/>
    </location>
</feature>
<dbReference type="InterPro" id="IPR023804">
    <property type="entry name" value="DUF3792_TM"/>
</dbReference>
<evidence type="ECO:0000256" key="1">
    <source>
        <dbReference type="SAM" id="Phobius"/>
    </source>
</evidence>
<proteinExistence type="predicted"/>
<protein>
    <submittedName>
        <fullName evidence="2">Putative membrane protein, TIGR04086 family</fullName>
    </submittedName>
</protein>
<sequence length="133" mass="13529">MGRHRKSLWTNSGLSMAAAVLLGLGCTGAAAAALAALLFYVMKDMSMAGAFAGAALALGAYTGAFVFGKYRRRKGLFGGSLCGALMYLVIAAAGIALTGELTGIKKLLLLTVFGAAGGVAGVNSKRPRNLRDQ</sequence>
<evidence type="ECO:0000313" key="2">
    <source>
        <dbReference type="EMBL" id="SFW30413.1"/>
    </source>
</evidence>
<dbReference type="PROSITE" id="PS51257">
    <property type="entry name" value="PROKAR_LIPOPROTEIN"/>
    <property type="match status" value="1"/>
</dbReference>
<dbReference type="Proteomes" id="UP000183461">
    <property type="component" value="Unassembled WGS sequence"/>
</dbReference>
<dbReference type="RefSeq" id="WP_072299989.1">
    <property type="nucleotide sequence ID" value="NZ_FPIP01000003.1"/>
</dbReference>
<dbReference type="NCBIfam" id="TIGR04086">
    <property type="entry name" value="TIGR04086_membr"/>
    <property type="match status" value="1"/>
</dbReference>
<dbReference type="EMBL" id="FPIP01000003">
    <property type="protein sequence ID" value="SFW30413.1"/>
    <property type="molecule type" value="Genomic_DNA"/>
</dbReference>
<keyword evidence="1" id="KW-1133">Transmembrane helix</keyword>
<gene>
    <name evidence="2" type="ORF">SAMN02910280_1718</name>
</gene>
<name>A0A1K1N587_RUMFL</name>
<keyword evidence="1" id="KW-0812">Transmembrane</keyword>
<reference evidence="2 3" key="1">
    <citation type="submission" date="2016-11" db="EMBL/GenBank/DDBJ databases">
        <authorList>
            <person name="Jaros S."/>
            <person name="Januszkiewicz K."/>
            <person name="Wedrychowicz H."/>
        </authorList>
    </citation>
    <scope>NUCLEOTIDE SEQUENCE [LARGE SCALE GENOMIC DNA]</scope>
    <source>
        <strain evidence="2 3">YL228</strain>
    </source>
</reference>